<dbReference type="EMBL" id="MDYO01000015">
    <property type="protein sequence ID" value="OQD96689.1"/>
    <property type="molecule type" value="Genomic_DNA"/>
</dbReference>
<keyword evidence="3" id="KW-0496">Mitochondrion</keyword>
<evidence type="ECO:0000256" key="4">
    <source>
        <dbReference type="ARBA" id="ARBA00023136"/>
    </source>
</evidence>
<evidence type="ECO:0000256" key="1">
    <source>
        <dbReference type="ARBA" id="ARBA00004273"/>
    </source>
</evidence>
<proteinExistence type="predicted"/>
<organism evidence="5 6">
    <name type="scientific">Penicillium solitum</name>
    <dbReference type="NCBI Taxonomy" id="60172"/>
    <lineage>
        <taxon>Eukaryota</taxon>
        <taxon>Fungi</taxon>
        <taxon>Dikarya</taxon>
        <taxon>Ascomycota</taxon>
        <taxon>Pezizomycotina</taxon>
        <taxon>Eurotiomycetes</taxon>
        <taxon>Eurotiomycetidae</taxon>
        <taxon>Eurotiales</taxon>
        <taxon>Aspergillaceae</taxon>
        <taxon>Penicillium</taxon>
    </lineage>
</organism>
<keyword evidence="4" id="KW-0472">Membrane</keyword>
<dbReference type="OrthoDB" id="5511599at2759"/>
<comment type="subcellular location">
    <subcellularLocation>
        <location evidence="1">Mitochondrion inner membrane</location>
    </subcellularLocation>
</comment>
<dbReference type="Pfam" id="PF02238">
    <property type="entry name" value="COX7a"/>
    <property type="match status" value="1"/>
</dbReference>
<comment type="caution">
    <text evidence="5">The sequence shown here is derived from an EMBL/GenBank/DDBJ whole genome shotgun (WGS) entry which is preliminary data.</text>
</comment>
<evidence type="ECO:0000313" key="6">
    <source>
        <dbReference type="Proteomes" id="UP000191612"/>
    </source>
</evidence>
<evidence type="ECO:0000256" key="3">
    <source>
        <dbReference type="ARBA" id="ARBA00023128"/>
    </source>
</evidence>
<dbReference type="Proteomes" id="UP000191612">
    <property type="component" value="Unassembled WGS sequence"/>
</dbReference>
<dbReference type="AlphaFoldDB" id="A0A1V6R5C0"/>
<evidence type="ECO:0000256" key="2">
    <source>
        <dbReference type="ARBA" id="ARBA00022792"/>
    </source>
</evidence>
<gene>
    <name evidence="5" type="ORF">PENSOL_c015G10475</name>
</gene>
<accession>A0A1V6R5C0</accession>
<protein>
    <submittedName>
        <fullName evidence="5">Uncharacterized protein</fullName>
    </submittedName>
</protein>
<keyword evidence="6" id="KW-1185">Reference proteome</keyword>
<reference evidence="6" key="1">
    <citation type="journal article" date="2017" name="Nat. Microbiol.">
        <title>Global analysis of biosynthetic gene clusters reveals vast potential of secondary metabolite production in Penicillium species.</title>
        <authorList>
            <person name="Nielsen J.C."/>
            <person name="Grijseels S."/>
            <person name="Prigent S."/>
            <person name="Ji B."/>
            <person name="Dainat J."/>
            <person name="Nielsen K.F."/>
            <person name="Frisvad J.C."/>
            <person name="Workman M."/>
            <person name="Nielsen J."/>
        </authorList>
    </citation>
    <scope>NUCLEOTIDE SEQUENCE [LARGE SCALE GENOMIC DNA]</scope>
    <source>
        <strain evidence="6">IBT 29525</strain>
    </source>
</reference>
<dbReference type="InterPro" id="IPR039297">
    <property type="entry name" value="COX7a"/>
</dbReference>
<evidence type="ECO:0000313" key="5">
    <source>
        <dbReference type="EMBL" id="OQD96689.1"/>
    </source>
</evidence>
<sequence>MVSRTLPRLAGFRFVHRENRVPYYQRLFQKQDGKRMWWKTERSGWLMWPYLISTYGLTAG</sequence>
<keyword evidence="2" id="KW-0999">Mitochondrion inner membrane</keyword>
<dbReference type="STRING" id="60172.A0A1V6R5C0"/>
<dbReference type="GO" id="GO:0005743">
    <property type="term" value="C:mitochondrial inner membrane"/>
    <property type="evidence" value="ECO:0007669"/>
    <property type="project" value="UniProtKB-SubCell"/>
</dbReference>
<name>A0A1V6R5C0_9EURO</name>